<dbReference type="InterPro" id="IPR002733">
    <property type="entry name" value="AMMECR1_domain"/>
</dbReference>
<dbReference type="STRING" id="341663.Q0CXP4"/>
<reference evidence="4" key="1">
    <citation type="submission" date="2005-09" db="EMBL/GenBank/DDBJ databases">
        <title>Annotation of the Aspergillus terreus NIH2624 genome.</title>
        <authorList>
            <person name="Birren B.W."/>
            <person name="Lander E.S."/>
            <person name="Galagan J.E."/>
            <person name="Nusbaum C."/>
            <person name="Devon K."/>
            <person name="Henn M."/>
            <person name="Ma L.-J."/>
            <person name="Jaffe D.B."/>
            <person name="Butler J."/>
            <person name="Alvarez P."/>
            <person name="Gnerre S."/>
            <person name="Grabherr M."/>
            <person name="Kleber M."/>
            <person name="Mauceli E.W."/>
            <person name="Brockman W."/>
            <person name="Rounsley S."/>
            <person name="Young S.K."/>
            <person name="LaButti K."/>
            <person name="Pushparaj V."/>
            <person name="DeCaprio D."/>
            <person name="Crawford M."/>
            <person name="Koehrsen M."/>
            <person name="Engels R."/>
            <person name="Montgomery P."/>
            <person name="Pearson M."/>
            <person name="Howarth C."/>
            <person name="Larson L."/>
            <person name="Luoma S."/>
            <person name="White J."/>
            <person name="Alvarado L."/>
            <person name="Kodira C.D."/>
            <person name="Zeng Q."/>
            <person name="Oleary S."/>
            <person name="Yandava C."/>
            <person name="Denning D.W."/>
            <person name="Nierman W.C."/>
            <person name="Milne T."/>
            <person name="Madden K."/>
        </authorList>
    </citation>
    <scope>NUCLEOTIDE SEQUENCE [LARGE SCALE GENOMIC DNA]</scope>
    <source>
        <strain evidence="4">NIH 2624 / FGSC A1156</strain>
    </source>
</reference>
<dbReference type="AlphaFoldDB" id="Q0CXP4"/>
<feature type="domain" description="AMMECR1" evidence="2">
    <location>
        <begin position="126"/>
        <end position="178"/>
    </location>
</feature>
<protein>
    <recommendedName>
        <fullName evidence="2">AMMECR1 domain-containing protein</fullName>
    </recommendedName>
</protein>
<dbReference type="PANTHER" id="PTHR13016:SF0">
    <property type="entry name" value="AMME SYNDROME CANDIDATE GENE 1 PROTEIN"/>
    <property type="match status" value="1"/>
</dbReference>
<dbReference type="EMBL" id="CH476595">
    <property type="protein sequence ID" value="EAU38297.1"/>
    <property type="molecule type" value="Genomic_DNA"/>
</dbReference>
<dbReference type="Proteomes" id="UP000007963">
    <property type="component" value="Unassembled WGS sequence"/>
</dbReference>
<dbReference type="SUPFAM" id="SSF143447">
    <property type="entry name" value="AMMECR1-like"/>
    <property type="match status" value="1"/>
</dbReference>
<dbReference type="InterPro" id="IPR023473">
    <property type="entry name" value="AMMECR1"/>
</dbReference>
<dbReference type="OrthoDB" id="24630at2759"/>
<dbReference type="InterPro" id="IPR027485">
    <property type="entry name" value="AMMECR1_N"/>
</dbReference>
<evidence type="ECO:0000313" key="4">
    <source>
        <dbReference type="Proteomes" id="UP000007963"/>
    </source>
</evidence>
<dbReference type="InterPro" id="IPR036071">
    <property type="entry name" value="AMMECR1_dom_sf"/>
</dbReference>
<dbReference type="PANTHER" id="PTHR13016">
    <property type="entry name" value="AMMECR1 HOMOLOG"/>
    <property type="match status" value="1"/>
</dbReference>
<accession>Q0CXP4</accession>
<gene>
    <name evidence="3" type="ORF">ATEG_01540</name>
</gene>
<evidence type="ECO:0000313" key="3">
    <source>
        <dbReference type="EMBL" id="EAU38297.1"/>
    </source>
</evidence>
<dbReference type="Pfam" id="PF01871">
    <property type="entry name" value="AMMECR1"/>
    <property type="match status" value="1"/>
</dbReference>
<evidence type="ECO:0000259" key="2">
    <source>
        <dbReference type="Pfam" id="PF01871"/>
    </source>
</evidence>
<dbReference type="HOGENOM" id="CLU_052828_2_1_1"/>
<feature type="region of interest" description="Disordered" evidence="1">
    <location>
        <begin position="46"/>
        <end position="134"/>
    </location>
</feature>
<feature type="compositionally biased region" description="Low complexity" evidence="1">
    <location>
        <begin position="85"/>
        <end position="132"/>
    </location>
</feature>
<dbReference type="VEuPathDB" id="FungiDB:ATEG_01540"/>
<dbReference type="eggNOG" id="KOG3274">
    <property type="taxonomic scope" value="Eukaryota"/>
</dbReference>
<sequence>MASPAHCYYCFESLAASYKGQEPPSLAVLEELWERHEQFKKVAALQDSDESVSLGDIDSQSQQIVDEDDGELDTKTRPQALKLPSVSRLQSQSSPDSSSSTTPSIASNNSSHSQLSSSTSITTPSSQATQTAQRDRQYPLFVTWNTVSKNGHKSLRGCIGTFEARELSEGLKSYALTSYVFTQIQDFTDTCHHWVRPSILQPTG</sequence>
<proteinExistence type="predicted"/>
<name>Q0CXP4_ASPTN</name>
<dbReference type="RefSeq" id="XP_001208905.1">
    <property type="nucleotide sequence ID" value="XM_001208905.1"/>
</dbReference>
<organism evidence="3 4">
    <name type="scientific">Aspergillus terreus (strain NIH 2624 / FGSC A1156)</name>
    <dbReference type="NCBI Taxonomy" id="341663"/>
    <lineage>
        <taxon>Eukaryota</taxon>
        <taxon>Fungi</taxon>
        <taxon>Dikarya</taxon>
        <taxon>Ascomycota</taxon>
        <taxon>Pezizomycotina</taxon>
        <taxon>Eurotiomycetes</taxon>
        <taxon>Eurotiomycetidae</taxon>
        <taxon>Eurotiales</taxon>
        <taxon>Aspergillaceae</taxon>
        <taxon>Aspergillus</taxon>
        <taxon>Aspergillus subgen. Circumdati</taxon>
    </lineage>
</organism>
<evidence type="ECO:0000256" key="1">
    <source>
        <dbReference type="SAM" id="MobiDB-lite"/>
    </source>
</evidence>
<dbReference type="Gene3D" id="3.30.700.20">
    <property type="entry name" value="Hypothetical protein ph0010, domain 1"/>
    <property type="match status" value="1"/>
</dbReference>
<dbReference type="GeneID" id="4316304"/>